<dbReference type="Proteomes" id="UP000887159">
    <property type="component" value="Unassembled WGS sequence"/>
</dbReference>
<reference evidence="2" key="1">
    <citation type="submission" date="2020-08" db="EMBL/GenBank/DDBJ databases">
        <title>Multicomponent nature underlies the extraordinary mechanical properties of spider dragline silk.</title>
        <authorList>
            <person name="Kono N."/>
            <person name="Nakamura H."/>
            <person name="Mori M."/>
            <person name="Yoshida Y."/>
            <person name="Ohtoshi R."/>
            <person name="Malay A.D."/>
            <person name="Moran D.A.P."/>
            <person name="Tomita M."/>
            <person name="Numata K."/>
            <person name="Arakawa K."/>
        </authorList>
    </citation>
    <scope>NUCLEOTIDE SEQUENCE</scope>
</reference>
<evidence type="ECO:0000256" key="1">
    <source>
        <dbReference type="SAM" id="MobiDB-lite"/>
    </source>
</evidence>
<feature type="region of interest" description="Disordered" evidence="1">
    <location>
        <begin position="513"/>
        <end position="544"/>
    </location>
</feature>
<feature type="compositionally biased region" description="Basic residues" evidence="1">
    <location>
        <begin position="519"/>
        <end position="535"/>
    </location>
</feature>
<proteinExistence type="predicted"/>
<comment type="caution">
    <text evidence="2">The sequence shown here is derived from an EMBL/GenBank/DDBJ whole genome shotgun (WGS) entry which is preliminary data.</text>
</comment>
<keyword evidence="3" id="KW-1185">Reference proteome</keyword>
<dbReference type="AlphaFoldDB" id="A0A8X6S8R2"/>
<evidence type="ECO:0000313" key="3">
    <source>
        <dbReference type="Proteomes" id="UP000887159"/>
    </source>
</evidence>
<gene>
    <name evidence="2" type="primary">AVEN_174318_1</name>
    <name evidence="2" type="ORF">TNCV_2175581</name>
</gene>
<name>A0A8X6S8R2_TRICX</name>
<sequence>MAENMTDFHILLPSNSSMQYFPDNSPNHFRTKLSRPITLNGEWECCLSEVTLPGKYFTIQPRYNDFYTVTREIEVPDETLLSTFDISLYNEDHEDFVAGFNANMKNIFTDPPLVFTLINNKRQLKMELKRGFDWIITPEEGNQLLRVLGLDPNKNVKIQHKPEGFTVVRRYQAPNRDMFKNQTIRLVAKEPVLDETFEIKLEEGDLVEQIDSKINELGLTNELQFSESNGQIIVKLRFNIKIEFRKTSCPRLMNALNIIDDVYTLLGKQSEMRFPYNSPKESIQGETFRVITYKTFPTTRKETKTTTLLIPSGMYQDAKDLFKEFKFISLKLSADSRVGLHVPPHTVVMFGEKLKDLLGFSQDTFEQGDYKSEYVLELRAGITEVYVYCDIIAPSLVGDSLASILKIIPVANEQNEQIVKNFSVPLYFRGENANPYFSSDFPIQRGYGFFSSLRRYALPLMMQAGKYLGKRLLESGQNIVEDVSRGKSFRHAARDQIRQSGREIKADIIRKLQGGGGGVKRKKSQRSRQTKRKKRNPTDVFSDL</sequence>
<protein>
    <submittedName>
        <fullName evidence="2">Uncharacterized protein</fullName>
    </submittedName>
</protein>
<organism evidence="2 3">
    <name type="scientific">Trichonephila clavipes</name>
    <name type="common">Golden silk orbweaver</name>
    <name type="synonym">Nephila clavipes</name>
    <dbReference type="NCBI Taxonomy" id="2585209"/>
    <lineage>
        <taxon>Eukaryota</taxon>
        <taxon>Metazoa</taxon>
        <taxon>Ecdysozoa</taxon>
        <taxon>Arthropoda</taxon>
        <taxon>Chelicerata</taxon>
        <taxon>Arachnida</taxon>
        <taxon>Araneae</taxon>
        <taxon>Araneomorphae</taxon>
        <taxon>Entelegynae</taxon>
        <taxon>Araneoidea</taxon>
        <taxon>Nephilidae</taxon>
        <taxon>Trichonephila</taxon>
    </lineage>
</organism>
<accession>A0A8X6S8R2</accession>
<evidence type="ECO:0000313" key="2">
    <source>
        <dbReference type="EMBL" id="GFY04902.1"/>
    </source>
</evidence>
<dbReference type="EMBL" id="BMAU01021247">
    <property type="protein sequence ID" value="GFY04902.1"/>
    <property type="molecule type" value="Genomic_DNA"/>
</dbReference>